<name>A0A516REC5_STRST</name>
<feature type="region of interest" description="Disordered" evidence="1">
    <location>
        <begin position="1"/>
        <end position="41"/>
    </location>
</feature>
<organism evidence="3 4">
    <name type="scientific">Streptomyces spectabilis</name>
    <dbReference type="NCBI Taxonomy" id="68270"/>
    <lineage>
        <taxon>Bacteria</taxon>
        <taxon>Bacillati</taxon>
        <taxon>Actinomycetota</taxon>
        <taxon>Actinomycetes</taxon>
        <taxon>Kitasatosporales</taxon>
        <taxon>Streptomycetaceae</taxon>
        <taxon>Streptomyces</taxon>
    </lineage>
</organism>
<proteinExistence type="predicted"/>
<reference evidence="3 4" key="1">
    <citation type="journal article" date="2019" name="J. Ind. Microbiol. Biotechnol.">
        <title>The complete genomic sequence of Streptomyces spectabilis NRRL-2792 and identification of secondary metabolite biosynthetic gene clusters.</title>
        <authorList>
            <person name="Sinha A."/>
            <person name="Phillips-Salemka S."/>
            <person name="Niraula T.A."/>
            <person name="Short K.A."/>
            <person name="Niraula N.P."/>
        </authorList>
    </citation>
    <scope>NUCLEOTIDE SEQUENCE [LARGE SCALE GENOMIC DNA]</scope>
    <source>
        <strain evidence="3 4">NRRL 2792</strain>
    </source>
</reference>
<dbReference type="AlphaFoldDB" id="A0A516REC5"/>
<dbReference type="Proteomes" id="UP000316806">
    <property type="component" value="Chromosome"/>
</dbReference>
<feature type="compositionally biased region" description="Pro residues" evidence="1">
    <location>
        <begin position="18"/>
        <end position="38"/>
    </location>
</feature>
<keyword evidence="2" id="KW-0472">Membrane</keyword>
<evidence type="ECO:0000313" key="4">
    <source>
        <dbReference type="Proteomes" id="UP000316806"/>
    </source>
</evidence>
<feature type="region of interest" description="Disordered" evidence="1">
    <location>
        <begin position="263"/>
        <end position="293"/>
    </location>
</feature>
<dbReference type="RefSeq" id="WP_144321228.1">
    <property type="nucleotide sequence ID" value="NZ_CP040916.1"/>
</dbReference>
<feature type="transmembrane region" description="Helical" evidence="2">
    <location>
        <begin position="228"/>
        <end position="246"/>
    </location>
</feature>
<gene>
    <name evidence="3" type="ORF">FH965_28330</name>
</gene>
<protein>
    <submittedName>
        <fullName evidence="3">ATP/GTP-binding protein</fullName>
    </submittedName>
</protein>
<evidence type="ECO:0000256" key="2">
    <source>
        <dbReference type="SAM" id="Phobius"/>
    </source>
</evidence>
<evidence type="ECO:0000256" key="1">
    <source>
        <dbReference type="SAM" id="MobiDB-lite"/>
    </source>
</evidence>
<feature type="transmembrane region" description="Helical" evidence="2">
    <location>
        <begin position="204"/>
        <end position="221"/>
    </location>
</feature>
<evidence type="ECO:0000313" key="3">
    <source>
        <dbReference type="EMBL" id="QDQ13998.1"/>
    </source>
</evidence>
<sequence length="810" mass="88593">MDSDSTRHSRRTHATPLSRPPAPPPSLPQGNPVPPVPSQRPTVGLSVREWLDEPRPQSGLGVWRFGYVARRGAADRERLRPVTIIGLVIPILAALFLWSVWRRGGIPYQGPVLRSFTPDEWWWGGTVSTPRSWEGFEAKNVYNGVFFGALVYGVLRLGSVADVVRHHLDDLPQPKRAGVTALAALVTLTFVWPEAFPLIDWDPLPIATPVLALITLVTGGYEVWQSELVTYGVYALITAAVLWPFMRLGDWWQILREWREGRASHHGPDHRRAERRHDNERVADPTGLPSQWPQLRAMGQDAAADVLARAVARGSMNDVDCARIQRVWERMTHDPARVARFAQTVLDHGGAAWTHPSGARDLPLRTASHDIRVGQVRIGQYAEGDRVPVERRGAGVALEPSSLATSLLAVGPSGSGKTRYLVRPVTESLTLQALTGHCAVVAVAAAGTQLGPDSSFDVVVRPGDPESTHDLDLYAGVTDPDEAAGFLAEGLIGDLDTVDSQRAATALAQVLGPYVTVHGRFPTVLVLRELVDGTSSALSELCDALRRSDQVGAAAMLREVEARVRQIGTPSDPGPALADRLALLDRPLFADFFGAGTRKPFSLSAVAHHPLRVRFDLPAKGHDEASRMLTRLLLAQFTHLVRVGGERPHFAFLVLDDATGSLTEQTVRGIQQLRSRKAGVMLTLRTVADVPERLHGPLYSVVGCRTALSGVTTWDGRRFTESWGTEWVETREVAKHAVFAHQPMTRAIHSLRKFLTGRAVTTDAVTVRQVERERWSASELAHAVPPGHAVLSLTDVRGEHAPPLLVDLRS</sequence>
<dbReference type="SUPFAM" id="SSF52540">
    <property type="entry name" value="P-loop containing nucleoside triphosphate hydrolases"/>
    <property type="match status" value="1"/>
</dbReference>
<accession>A0A516REC5</accession>
<feature type="compositionally biased region" description="Basic and acidic residues" evidence="1">
    <location>
        <begin position="263"/>
        <end position="283"/>
    </location>
</feature>
<feature type="transmembrane region" description="Helical" evidence="2">
    <location>
        <begin position="141"/>
        <end position="164"/>
    </location>
</feature>
<feature type="transmembrane region" description="Helical" evidence="2">
    <location>
        <begin position="79"/>
        <end position="101"/>
    </location>
</feature>
<feature type="transmembrane region" description="Helical" evidence="2">
    <location>
        <begin position="176"/>
        <end position="192"/>
    </location>
</feature>
<dbReference type="InterPro" id="IPR027417">
    <property type="entry name" value="P-loop_NTPase"/>
</dbReference>
<keyword evidence="2" id="KW-1133">Transmembrane helix</keyword>
<keyword evidence="2" id="KW-0812">Transmembrane</keyword>
<dbReference type="EMBL" id="CP040916">
    <property type="protein sequence ID" value="QDQ13998.1"/>
    <property type="molecule type" value="Genomic_DNA"/>
</dbReference>